<evidence type="ECO:0000256" key="2">
    <source>
        <dbReference type="ARBA" id="ARBA00004328"/>
    </source>
</evidence>
<evidence type="ECO:0000313" key="13">
    <source>
        <dbReference type="Proteomes" id="UP000828768"/>
    </source>
</evidence>
<keyword evidence="4" id="KW-1162">Viral penetration into host cytoplasm</keyword>
<comment type="function">
    <text evidence="1">Forms the portal vertex of the capsid. This portal plays critical roles in head assembly, genome packaging, neck/tail attachment, and genome ejection. The portal protein multimerizes as a single ring-shaped homododecamer arranged around a central channel.</text>
</comment>
<dbReference type="Pfam" id="PF12236">
    <property type="entry name" value="Head-tail_con"/>
    <property type="match status" value="2"/>
</dbReference>
<keyword evidence="5" id="KW-1188">Viral release from host cell</keyword>
<keyword evidence="10" id="KW-1160">Virus entry into host cell</keyword>
<evidence type="ECO:0000256" key="8">
    <source>
        <dbReference type="ARBA" id="ARBA00023009"/>
    </source>
</evidence>
<keyword evidence="3" id="KW-1244">Viral short tail ejection system</keyword>
<reference evidence="12" key="1">
    <citation type="submission" date="2021-08" db="EMBL/GenBank/DDBJ databases">
        <authorList>
            <person name="Shitrit D."/>
            <person name="Kirzner S."/>
            <person name="Dekel-Bird N.P."/>
            <person name="Avrani S."/>
            <person name="Sabehi G."/>
            <person name="Perkarsky I."/>
            <person name="Peleg M."/>
            <person name="Tahan R."/>
            <person name="Kondratyeva K."/>
            <person name="Lindell D."/>
        </authorList>
    </citation>
    <scope>NUCLEOTIDE SEQUENCE</scope>
</reference>
<dbReference type="GO" id="GO:0099002">
    <property type="term" value="P:symbiont genome ejection through host cell envelope, short tail mechanism"/>
    <property type="evidence" value="ECO:0007669"/>
    <property type="project" value="UniProtKB-KW"/>
</dbReference>
<keyword evidence="7" id="KW-0118">Viral capsid assembly</keyword>
<dbReference type="Proteomes" id="UP000828768">
    <property type="component" value="Segment"/>
</dbReference>
<evidence type="ECO:0000256" key="4">
    <source>
        <dbReference type="ARBA" id="ARBA00022595"/>
    </source>
</evidence>
<keyword evidence="9" id="KW-0231">Viral genome packaging</keyword>
<sequence>MEAYAQTRYTELTSDREDFLDMGRRCAALTLPYLLTEDGFTSGERLKTPWQSVGAKGVNVLASKLMLALFPINTSFFKLQINDAELMEIPELTPEVRSEIDMSLSKMEKTVMQQIAETSDRVMLTVAMKHLVVTGNCLVFAGKKALKVFPLDRYVIARDGDGTVVEMITKEIVDRSLLPKEFQNAGGLTPDGDSNAVGEDGPKFSVTGASPNKGQSDDAVVYTCVKLQDGQHRWHQECDGKIIPNSKSTSPLKHTPWMPLRFNVVDGESYGRSRVEEYIGDVQSLERLMQAMVEGSAAAAKVVFMVSPSATTKPQSLAAASNGAIIQGRPDDVGVVQVGKTADFRTVQEMIRDLTQRLSDAFLILNVRQSERTTATEVQAVQQELNEQLGNIFGSLTVELLTPYLNRKLHLLQRSKAVPTLPKGLVMPTVVAGLGGVGRGQDKQALMEFVTTIGQAMGPEALMQYINPTEFMKRLAAASGIDTLNLVKSPETMAEESQQAEQKAMQASLMSQAGQLAKSPAGEALTQQMIDGGNPQEAPAGPPPGAEA</sequence>
<evidence type="ECO:0000256" key="1">
    <source>
        <dbReference type="ARBA" id="ARBA00003421"/>
    </source>
</evidence>
<keyword evidence="13" id="KW-1185">Reference proteome</keyword>
<protein>
    <submittedName>
        <fullName evidence="12">Head-to-tail connector</fullName>
    </submittedName>
</protein>
<evidence type="ECO:0000256" key="7">
    <source>
        <dbReference type="ARBA" id="ARBA00022950"/>
    </source>
</evidence>
<gene>
    <name evidence="12" type="ORF">STIP28_38</name>
</gene>
<evidence type="ECO:0000256" key="6">
    <source>
        <dbReference type="ARBA" id="ARBA00022844"/>
    </source>
</evidence>
<evidence type="ECO:0000256" key="10">
    <source>
        <dbReference type="ARBA" id="ARBA00023296"/>
    </source>
</evidence>
<name>A0AAE8XJ66_9CAUD</name>
<proteinExistence type="predicted"/>
<evidence type="ECO:0000256" key="11">
    <source>
        <dbReference type="SAM" id="MobiDB-lite"/>
    </source>
</evidence>
<keyword evidence="8" id="KW-1171">Viral genome ejection through host cell envelope</keyword>
<dbReference type="EMBL" id="MZ803112">
    <property type="protein sequence ID" value="UAW01080.1"/>
    <property type="molecule type" value="Genomic_DNA"/>
</dbReference>
<keyword evidence="6" id="KW-0946">Virion</keyword>
<evidence type="ECO:0000256" key="5">
    <source>
        <dbReference type="ARBA" id="ARBA00022612"/>
    </source>
</evidence>
<evidence type="ECO:0000256" key="3">
    <source>
        <dbReference type="ARBA" id="ARBA00022470"/>
    </source>
</evidence>
<feature type="region of interest" description="Disordered" evidence="11">
    <location>
        <begin position="184"/>
        <end position="215"/>
    </location>
</feature>
<evidence type="ECO:0000313" key="12">
    <source>
        <dbReference type="EMBL" id="UAW01080.1"/>
    </source>
</evidence>
<evidence type="ECO:0000256" key="9">
    <source>
        <dbReference type="ARBA" id="ARBA00023219"/>
    </source>
</evidence>
<feature type="region of interest" description="Disordered" evidence="11">
    <location>
        <begin position="490"/>
        <end position="548"/>
    </location>
</feature>
<dbReference type="GO" id="GO:0044423">
    <property type="term" value="C:virion component"/>
    <property type="evidence" value="ECO:0007669"/>
    <property type="project" value="UniProtKB-KW"/>
</dbReference>
<comment type="subcellular location">
    <subcellularLocation>
        <location evidence="2">Virion</location>
    </subcellularLocation>
</comment>
<dbReference type="InterPro" id="IPR020991">
    <property type="entry name" value="Connector_podovirus"/>
</dbReference>
<organism evidence="12 13">
    <name type="scientific">Synechococcus T7-like virus S-TIP28</name>
    <dbReference type="NCBI Taxonomy" id="1332140"/>
    <lineage>
        <taxon>Viruses</taxon>
        <taxon>Duplodnaviria</taxon>
        <taxon>Heunggongvirae</taxon>
        <taxon>Uroviricota</taxon>
        <taxon>Caudoviricetes</taxon>
        <taxon>Autographivirales</taxon>
        <taxon>Autographivirales incertae sedis</taxon>
        <taxon>Tiranvirus</taxon>
        <taxon>Tiranvirus STIP28</taxon>
    </lineage>
</organism>
<accession>A0AAE8XJ66</accession>